<keyword evidence="2" id="KW-1133">Transmembrane helix</keyword>
<feature type="region of interest" description="Disordered" evidence="1">
    <location>
        <begin position="1"/>
        <end position="53"/>
    </location>
</feature>
<keyword evidence="4" id="KW-1185">Reference proteome</keyword>
<keyword evidence="2" id="KW-0472">Membrane</keyword>
<dbReference type="AlphaFoldDB" id="A0A1I6UQ61"/>
<sequence length="283" mass="29143">MTQQPPPGPYGSHQPPPHGYGAPQPPSTPYGGAPYGAAPYGQAPPPAAPPAADGGNGKRIGIAVGVLTLAAALGVGLVLVLNGDDAPALKDDGTRYTLAAPEETGGYARTYGEESDEFFTAEEARRVGFTEEGSVMASYAQDESSADSNVLFFQGSWGTVTDPASTPDEMFAMIAEDLNEDADDDADRLELVGSPSAMNPSALHNAALSCQEMRPGRPEPGEPETSFVCIWSDFSTIGVVYGVPGVAEGTVPLTLERTAELTADLRAFALVEVPAGDAAPSDG</sequence>
<reference evidence="4" key="1">
    <citation type="submission" date="2016-10" db="EMBL/GenBank/DDBJ databases">
        <authorList>
            <person name="Varghese N."/>
            <person name="Submissions S."/>
        </authorList>
    </citation>
    <scope>NUCLEOTIDE SEQUENCE [LARGE SCALE GENOMIC DNA]</scope>
    <source>
        <strain evidence="4">CGMCC 4.7047</strain>
    </source>
</reference>
<protein>
    <submittedName>
        <fullName evidence="3">Uncharacterized protein</fullName>
    </submittedName>
</protein>
<dbReference type="EMBL" id="FPAB01000006">
    <property type="protein sequence ID" value="SFT03523.1"/>
    <property type="molecule type" value="Genomic_DNA"/>
</dbReference>
<feature type="compositionally biased region" description="Low complexity" evidence="1">
    <location>
        <begin position="29"/>
        <end position="41"/>
    </location>
</feature>
<keyword evidence="2" id="KW-0812">Transmembrane</keyword>
<accession>A0A1I6UQ61</accession>
<dbReference type="RefSeq" id="WP_093843683.1">
    <property type="nucleotide sequence ID" value="NZ_FPAB01000006.1"/>
</dbReference>
<name>A0A1I6UQ61_9ACTN</name>
<proteinExistence type="predicted"/>
<dbReference type="Proteomes" id="UP000198873">
    <property type="component" value="Unassembled WGS sequence"/>
</dbReference>
<evidence type="ECO:0000256" key="1">
    <source>
        <dbReference type="SAM" id="MobiDB-lite"/>
    </source>
</evidence>
<evidence type="ECO:0000313" key="3">
    <source>
        <dbReference type="EMBL" id="SFT03523.1"/>
    </source>
</evidence>
<dbReference type="STRING" id="1176198.SAMN05444716_10673"/>
<evidence type="ECO:0000256" key="2">
    <source>
        <dbReference type="SAM" id="Phobius"/>
    </source>
</evidence>
<feature type="transmembrane region" description="Helical" evidence="2">
    <location>
        <begin position="60"/>
        <end position="81"/>
    </location>
</feature>
<gene>
    <name evidence="3" type="ORF">SAMN05444716_10673</name>
</gene>
<organism evidence="3 4">
    <name type="scientific">Streptomyces harbinensis</name>
    <dbReference type="NCBI Taxonomy" id="1176198"/>
    <lineage>
        <taxon>Bacteria</taxon>
        <taxon>Bacillati</taxon>
        <taxon>Actinomycetota</taxon>
        <taxon>Actinomycetes</taxon>
        <taxon>Kitasatosporales</taxon>
        <taxon>Streptomycetaceae</taxon>
        <taxon>Streptomyces</taxon>
    </lineage>
</organism>
<feature type="compositionally biased region" description="Pro residues" evidence="1">
    <location>
        <begin position="1"/>
        <end position="28"/>
    </location>
</feature>
<evidence type="ECO:0000313" key="4">
    <source>
        <dbReference type="Proteomes" id="UP000198873"/>
    </source>
</evidence>